<gene>
    <name evidence="2" type="ORF">L915_20253</name>
</gene>
<accession>W2FPU7</accession>
<protein>
    <submittedName>
        <fullName evidence="2">Uncharacterized protein</fullName>
    </submittedName>
</protein>
<name>W2FPU7_PHYNI</name>
<dbReference type="EMBL" id="KI689524">
    <property type="protein sequence ID" value="ETK72689.1"/>
    <property type="molecule type" value="Genomic_DNA"/>
</dbReference>
<proteinExistence type="predicted"/>
<dbReference type="AlphaFoldDB" id="W2FPU7"/>
<feature type="region of interest" description="Disordered" evidence="1">
    <location>
        <begin position="1"/>
        <end position="31"/>
    </location>
</feature>
<evidence type="ECO:0000256" key="1">
    <source>
        <dbReference type="SAM" id="MobiDB-lite"/>
    </source>
</evidence>
<organism evidence="2">
    <name type="scientific">Phytophthora nicotianae</name>
    <name type="common">Potato buckeye rot agent</name>
    <name type="synonym">Phytophthora parasitica</name>
    <dbReference type="NCBI Taxonomy" id="4792"/>
    <lineage>
        <taxon>Eukaryota</taxon>
        <taxon>Sar</taxon>
        <taxon>Stramenopiles</taxon>
        <taxon>Oomycota</taxon>
        <taxon>Peronosporomycetes</taxon>
        <taxon>Peronosporales</taxon>
        <taxon>Peronosporaceae</taxon>
        <taxon>Phytophthora</taxon>
    </lineage>
</organism>
<dbReference type="Proteomes" id="UP000053236">
    <property type="component" value="Unassembled WGS sequence"/>
</dbReference>
<sequence length="31" mass="3543">MARNRKYNSEAEIKEAFRGPDGTRASRNSET</sequence>
<reference evidence="2" key="1">
    <citation type="submission" date="2013-11" db="EMBL/GenBank/DDBJ databases">
        <title>The Genome Sequence of Phytophthora parasitica CJ02B3.</title>
        <authorList>
            <consortium name="The Broad Institute Genomics Platform"/>
            <person name="Russ C."/>
            <person name="Tyler B."/>
            <person name="Panabieres F."/>
            <person name="Shan W."/>
            <person name="Tripathy S."/>
            <person name="Grunwald N."/>
            <person name="Machado M."/>
            <person name="Johnson C.S."/>
            <person name="Arredondo F."/>
            <person name="Hong C."/>
            <person name="Coffey M."/>
            <person name="Young S.K."/>
            <person name="Zeng Q."/>
            <person name="Gargeya S."/>
            <person name="Fitzgerald M."/>
            <person name="Abouelleil A."/>
            <person name="Alvarado L."/>
            <person name="Chapman S.B."/>
            <person name="Gainer-Dewar J."/>
            <person name="Goldberg J."/>
            <person name="Griggs A."/>
            <person name="Gujja S."/>
            <person name="Hansen M."/>
            <person name="Howarth C."/>
            <person name="Imamovic A."/>
            <person name="Ireland A."/>
            <person name="Larimer J."/>
            <person name="McCowan C."/>
            <person name="Murphy C."/>
            <person name="Pearson M."/>
            <person name="Poon T.W."/>
            <person name="Priest M."/>
            <person name="Roberts A."/>
            <person name="Saif S."/>
            <person name="Shea T."/>
            <person name="Sykes S."/>
            <person name="Wortman J."/>
            <person name="Nusbaum C."/>
            <person name="Birren B."/>
        </authorList>
    </citation>
    <scope>NUCLEOTIDE SEQUENCE [LARGE SCALE GENOMIC DNA]</scope>
    <source>
        <strain evidence="2">CJ02B3</strain>
    </source>
</reference>
<evidence type="ECO:0000313" key="2">
    <source>
        <dbReference type="EMBL" id="ETK72689.1"/>
    </source>
</evidence>
<feature type="compositionally biased region" description="Basic and acidic residues" evidence="1">
    <location>
        <begin position="7"/>
        <end position="18"/>
    </location>
</feature>